<protein>
    <submittedName>
        <fullName evidence="2">Uncharacterized protein</fullName>
    </submittedName>
</protein>
<comment type="caution">
    <text evidence="2">The sequence shown here is derived from an EMBL/GenBank/DDBJ whole genome shotgun (WGS) entry which is preliminary data.</text>
</comment>
<dbReference type="AlphaFoldDB" id="A0A8H3M7M1"/>
<evidence type="ECO:0000313" key="3">
    <source>
        <dbReference type="Proteomes" id="UP000615446"/>
    </source>
</evidence>
<feature type="region of interest" description="Disordered" evidence="1">
    <location>
        <begin position="169"/>
        <end position="274"/>
    </location>
</feature>
<evidence type="ECO:0000256" key="1">
    <source>
        <dbReference type="SAM" id="MobiDB-lite"/>
    </source>
</evidence>
<dbReference type="EMBL" id="BLAL01000286">
    <property type="protein sequence ID" value="GET00645.1"/>
    <property type="molecule type" value="Genomic_DNA"/>
</dbReference>
<accession>A0A8H3M7M1</accession>
<name>A0A8H3M7M1_9GLOM</name>
<feature type="region of interest" description="Disordered" evidence="1">
    <location>
        <begin position="1"/>
        <end position="70"/>
    </location>
</feature>
<gene>
    <name evidence="2" type="ORF">RCL2_002709400</name>
</gene>
<feature type="compositionally biased region" description="Acidic residues" evidence="1">
    <location>
        <begin position="194"/>
        <end position="223"/>
    </location>
</feature>
<proteinExistence type="predicted"/>
<dbReference type="OrthoDB" id="2420774at2759"/>
<feature type="compositionally biased region" description="Basic and acidic residues" evidence="1">
    <location>
        <begin position="240"/>
        <end position="258"/>
    </location>
</feature>
<dbReference type="Proteomes" id="UP000615446">
    <property type="component" value="Unassembled WGS sequence"/>
</dbReference>
<evidence type="ECO:0000313" key="2">
    <source>
        <dbReference type="EMBL" id="GET00645.1"/>
    </source>
</evidence>
<reference evidence="2" key="1">
    <citation type="submission" date="2019-10" db="EMBL/GenBank/DDBJ databases">
        <title>Conservation and host-specific expression of non-tandemly repeated heterogenous ribosome RNA gene in arbuscular mycorrhizal fungi.</title>
        <authorList>
            <person name="Maeda T."/>
            <person name="Kobayashi Y."/>
            <person name="Nakagawa T."/>
            <person name="Ezawa T."/>
            <person name="Yamaguchi K."/>
            <person name="Bino T."/>
            <person name="Nishimoto Y."/>
            <person name="Shigenobu S."/>
            <person name="Kawaguchi M."/>
        </authorList>
    </citation>
    <scope>NUCLEOTIDE SEQUENCE</scope>
    <source>
        <strain evidence="2">HR1</strain>
    </source>
</reference>
<feature type="compositionally biased region" description="Low complexity" evidence="1">
    <location>
        <begin position="224"/>
        <end position="239"/>
    </location>
</feature>
<organism evidence="2 3">
    <name type="scientific">Rhizophagus clarus</name>
    <dbReference type="NCBI Taxonomy" id="94130"/>
    <lineage>
        <taxon>Eukaryota</taxon>
        <taxon>Fungi</taxon>
        <taxon>Fungi incertae sedis</taxon>
        <taxon>Mucoromycota</taxon>
        <taxon>Glomeromycotina</taxon>
        <taxon>Glomeromycetes</taxon>
        <taxon>Glomerales</taxon>
        <taxon>Glomeraceae</taxon>
        <taxon>Rhizophagus</taxon>
    </lineage>
</organism>
<feature type="compositionally biased region" description="Polar residues" evidence="1">
    <location>
        <begin position="33"/>
        <end position="47"/>
    </location>
</feature>
<feature type="compositionally biased region" description="Polar residues" evidence="1">
    <location>
        <begin position="1"/>
        <end position="13"/>
    </location>
</feature>
<sequence>MHFHSRSQGSRYSVRSPGLQKLLPSQIPRIPPRSTSPQRSAQNQNPHQIREERLSSVSSPPSPIHDQPLNQNQSHGIVKLVGSSKNICKILHLDKRIYQGYHNDMRDLIKAGILDSRKRWKDQDSKQILIIIKRFKEKNPLFPKCINDWAIKEIVRSIINNKREYLRDKKKKEIESPQISHNQKDNNRNVNQDDNNEDDDDEDDEDEDDEDDEGENDNQDDNDSNQNKNQSNNQKNQEQMNRDNDDNKKKKDHNDLERRSRRLAIKKSITYTEK</sequence>